<sequence length="166" mass="18334">MDYVFLLLGLICVILGLIGSFLPVLPDAPLSWLGLLLLYFCDGIEMEYWLLGITLLIAIVAGILDYVIPARGTKKFGGSKYGIWGTNIGLVVGLLAPIPFGFVIGPFLGAFIGEMMFDSKDQKRALKAATGSFMGFLASAFMKFVVCMAFLGLFMYKVWDFREVWF</sequence>
<dbReference type="Pfam" id="PF04306">
    <property type="entry name" value="DUF456"/>
    <property type="match status" value="1"/>
</dbReference>
<proteinExistence type="predicted"/>
<keyword evidence="1" id="KW-0472">Membrane</keyword>
<feature type="transmembrane region" description="Helical" evidence="1">
    <location>
        <begin position="50"/>
        <end position="68"/>
    </location>
</feature>
<gene>
    <name evidence="2" type="ORF">GV828_05445</name>
</gene>
<evidence type="ECO:0000313" key="3">
    <source>
        <dbReference type="Proteomes" id="UP000798602"/>
    </source>
</evidence>
<name>A0ABW9Z6Y9_9FLAO</name>
<feature type="transmembrane region" description="Helical" evidence="1">
    <location>
        <begin position="133"/>
        <end position="156"/>
    </location>
</feature>
<reference evidence="3" key="1">
    <citation type="submission" date="2020-01" db="EMBL/GenBank/DDBJ databases">
        <title>Sphingomonas sp. strain CSW-10.</title>
        <authorList>
            <person name="Chen W.-M."/>
        </authorList>
    </citation>
    <scope>NUCLEOTIDE SEQUENCE [LARGE SCALE GENOMIC DNA]</scope>
    <source>
        <strain evidence="3">NST-5</strain>
    </source>
</reference>
<accession>A0ABW9Z6Y9</accession>
<dbReference type="Proteomes" id="UP000798602">
    <property type="component" value="Unassembled WGS sequence"/>
</dbReference>
<dbReference type="PANTHER" id="PTHR39165">
    <property type="entry name" value="IG HYPOTHETICAL 17883"/>
    <property type="match status" value="1"/>
</dbReference>
<keyword evidence="3" id="KW-1185">Reference proteome</keyword>
<dbReference type="EMBL" id="JAABLM010000005">
    <property type="protein sequence ID" value="NBL64643.1"/>
    <property type="molecule type" value="Genomic_DNA"/>
</dbReference>
<evidence type="ECO:0000256" key="1">
    <source>
        <dbReference type="SAM" id="Phobius"/>
    </source>
</evidence>
<keyword evidence="1" id="KW-0812">Transmembrane</keyword>
<keyword evidence="1" id="KW-1133">Transmembrane helix</keyword>
<feature type="transmembrane region" description="Helical" evidence="1">
    <location>
        <begin position="88"/>
        <end position="113"/>
    </location>
</feature>
<dbReference type="InterPro" id="IPR007403">
    <property type="entry name" value="DUF456"/>
</dbReference>
<dbReference type="RefSeq" id="WP_166536468.1">
    <property type="nucleotide sequence ID" value="NZ_JAABLM010000005.1"/>
</dbReference>
<organism evidence="2 3">
    <name type="scientific">Flavobacterium ichthyis</name>
    <dbReference type="NCBI Taxonomy" id="2698827"/>
    <lineage>
        <taxon>Bacteria</taxon>
        <taxon>Pseudomonadati</taxon>
        <taxon>Bacteroidota</taxon>
        <taxon>Flavobacteriia</taxon>
        <taxon>Flavobacteriales</taxon>
        <taxon>Flavobacteriaceae</taxon>
        <taxon>Flavobacterium</taxon>
    </lineage>
</organism>
<evidence type="ECO:0000313" key="2">
    <source>
        <dbReference type="EMBL" id="NBL64643.1"/>
    </source>
</evidence>
<comment type="caution">
    <text evidence="2">The sequence shown here is derived from an EMBL/GenBank/DDBJ whole genome shotgun (WGS) entry which is preliminary data.</text>
</comment>
<dbReference type="PANTHER" id="PTHR39165:SF1">
    <property type="entry name" value="DUF456 DOMAIN-CONTAINING PROTEIN"/>
    <property type="match status" value="1"/>
</dbReference>
<protein>
    <submittedName>
        <fullName evidence="2">DUF456 family protein</fullName>
    </submittedName>
</protein>